<evidence type="ECO:0008006" key="9">
    <source>
        <dbReference type="Google" id="ProtNLM"/>
    </source>
</evidence>
<dbReference type="GO" id="GO:0005886">
    <property type="term" value="C:plasma membrane"/>
    <property type="evidence" value="ECO:0007669"/>
    <property type="project" value="TreeGrafter"/>
</dbReference>
<evidence type="ECO:0000256" key="5">
    <source>
        <dbReference type="ARBA" id="ARBA00023306"/>
    </source>
</evidence>
<evidence type="ECO:0000256" key="4">
    <source>
        <dbReference type="ARBA" id="ARBA00022989"/>
    </source>
</evidence>
<keyword evidence="8" id="KW-1185">Reference proteome</keyword>
<reference evidence="7 8" key="1">
    <citation type="submission" date="2020-11" db="EMBL/GenBank/DDBJ databases">
        <title>Draft genome sequencing of a Lachnospiraceae strain isolated from anoxic soil subjected to BSD treatment.</title>
        <authorList>
            <person name="Uek A."/>
            <person name="Tonouchi A."/>
        </authorList>
    </citation>
    <scope>NUCLEOTIDE SEQUENCE [LARGE SCALE GENOMIC DNA]</scope>
    <source>
        <strain evidence="7 8">TB5</strain>
    </source>
</reference>
<keyword evidence="3 6" id="KW-0812">Transmembrane</keyword>
<dbReference type="GO" id="GO:0051301">
    <property type="term" value="P:cell division"/>
    <property type="evidence" value="ECO:0007669"/>
    <property type="project" value="UniProtKB-KW"/>
</dbReference>
<evidence type="ECO:0000256" key="3">
    <source>
        <dbReference type="ARBA" id="ARBA00022692"/>
    </source>
</evidence>
<accession>A0A7R7EMZ8</accession>
<protein>
    <recommendedName>
        <fullName evidence="9">Cell division protein FtsQ</fullName>
    </recommendedName>
</protein>
<keyword evidence="4 6" id="KW-1133">Transmembrane helix</keyword>
<dbReference type="PANTHER" id="PTHR37820">
    <property type="entry name" value="CELL DIVISION PROTEIN DIVIB"/>
    <property type="match status" value="1"/>
</dbReference>
<gene>
    <name evidence="7" type="ORF">bsdtb5_28450</name>
</gene>
<keyword evidence="2" id="KW-0132">Cell division</keyword>
<proteinExistence type="predicted"/>
<evidence type="ECO:0000313" key="8">
    <source>
        <dbReference type="Proteomes" id="UP000595897"/>
    </source>
</evidence>
<dbReference type="EMBL" id="AP024169">
    <property type="protein sequence ID" value="BCN31550.1"/>
    <property type="molecule type" value="Genomic_DNA"/>
</dbReference>
<dbReference type="AlphaFoldDB" id="A0A7R7EMZ8"/>
<organism evidence="7 8">
    <name type="scientific">Anaeromicropila herbilytica</name>
    <dbReference type="NCBI Taxonomy" id="2785025"/>
    <lineage>
        <taxon>Bacteria</taxon>
        <taxon>Bacillati</taxon>
        <taxon>Bacillota</taxon>
        <taxon>Clostridia</taxon>
        <taxon>Lachnospirales</taxon>
        <taxon>Lachnospiraceae</taxon>
        <taxon>Anaeromicropila</taxon>
    </lineage>
</organism>
<evidence type="ECO:0000256" key="1">
    <source>
        <dbReference type="ARBA" id="ARBA00022475"/>
    </source>
</evidence>
<feature type="transmembrane region" description="Helical" evidence="6">
    <location>
        <begin position="12"/>
        <end position="37"/>
    </location>
</feature>
<keyword evidence="1" id="KW-1003">Cell membrane</keyword>
<dbReference type="KEGG" id="ahb:bsdtb5_28450"/>
<dbReference type="RefSeq" id="WP_271712663.1">
    <property type="nucleotide sequence ID" value="NZ_AP024169.1"/>
</dbReference>
<dbReference type="Proteomes" id="UP000595897">
    <property type="component" value="Chromosome"/>
</dbReference>
<dbReference type="InterPro" id="IPR050487">
    <property type="entry name" value="FtsQ_DivIB"/>
</dbReference>
<evidence type="ECO:0000313" key="7">
    <source>
        <dbReference type="EMBL" id="BCN31550.1"/>
    </source>
</evidence>
<evidence type="ECO:0000256" key="6">
    <source>
        <dbReference type="SAM" id="Phobius"/>
    </source>
</evidence>
<keyword evidence="6" id="KW-0472">Membrane</keyword>
<keyword evidence="5" id="KW-0131">Cell cycle</keyword>
<dbReference type="PANTHER" id="PTHR37820:SF1">
    <property type="entry name" value="CELL DIVISION PROTEIN FTSQ"/>
    <property type="match status" value="1"/>
</dbReference>
<name>A0A7R7EMZ8_9FIRM</name>
<sequence>MRRVRGLKQNKIPNVFRVFLMVLAIIIFICVAFFATWNINTIHVKGSNHYSDDVLIDKIVKTKFDHNTILLYLKNKYLKQESIPFIERVDVEIAGKNAVNLIVYEKTIIGCVEYMGQYMYFDKDGIVVESSNKRVKNIPYISGLEFDKIILHEKLEISDNKLYSTILELTQLINKFELNIDKVSFNLEQEVTLYAKKVKVLLGKGKSYDKQLSALKDILPLSKNLSGTINLKNYKPGDDIIFEKDK</sequence>
<evidence type="ECO:0000256" key="2">
    <source>
        <dbReference type="ARBA" id="ARBA00022618"/>
    </source>
</evidence>